<evidence type="ECO:0000256" key="3">
    <source>
        <dbReference type="ARBA" id="ARBA00023125"/>
    </source>
</evidence>
<dbReference type="InterPro" id="IPR039538">
    <property type="entry name" value="BetI_C"/>
</dbReference>
<keyword evidence="1" id="KW-0678">Repressor</keyword>
<dbReference type="GO" id="GO:0003677">
    <property type="term" value="F:DNA binding"/>
    <property type="evidence" value="ECO:0007669"/>
    <property type="project" value="UniProtKB-UniRule"/>
</dbReference>
<dbReference type="PRINTS" id="PR00455">
    <property type="entry name" value="HTHTETR"/>
</dbReference>
<dbReference type="PANTHER" id="PTHR47506">
    <property type="entry name" value="TRANSCRIPTIONAL REGULATORY PROTEIN"/>
    <property type="match status" value="1"/>
</dbReference>
<evidence type="ECO:0000256" key="5">
    <source>
        <dbReference type="PROSITE-ProRule" id="PRU00335"/>
    </source>
</evidence>
<evidence type="ECO:0000256" key="4">
    <source>
        <dbReference type="ARBA" id="ARBA00023163"/>
    </source>
</evidence>
<protein>
    <submittedName>
        <fullName evidence="7">Transcriptional regulator, TetR</fullName>
    </submittedName>
</protein>
<dbReference type="PANTHER" id="PTHR47506:SF6">
    <property type="entry name" value="HTH-TYPE TRANSCRIPTIONAL REPRESSOR NEMR"/>
    <property type="match status" value="1"/>
</dbReference>
<dbReference type="KEGG" id="ril:CRIB_1410"/>
<evidence type="ECO:0000259" key="6">
    <source>
        <dbReference type="PROSITE" id="PS50977"/>
    </source>
</evidence>
<dbReference type="SUPFAM" id="SSF46689">
    <property type="entry name" value="Homeodomain-like"/>
    <property type="match status" value="1"/>
</dbReference>
<organism evidence="7 8">
    <name type="scientific">Romboutsia ilealis</name>
    <dbReference type="NCBI Taxonomy" id="1115758"/>
    <lineage>
        <taxon>Bacteria</taxon>
        <taxon>Bacillati</taxon>
        <taxon>Bacillota</taxon>
        <taxon>Clostridia</taxon>
        <taxon>Peptostreptococcales</taxon>
        <taxon>Peptostreptococcaceae</taxon>
        <taxon>Romboutsia</taxon>
    </lineage>
</organism>
<keyword evidence="4" id="KW-0804">Transcription</keyword>
<dbReference type="InterPro" id="IPR009057">
    <property type="entry name" value="Homeodomain-like_sf"/>
</dbReference>
<dbReference type="RefSeq" id="WP_180701573.1">
    <property type="nucleotide sequence ID" value="NZ_CAOJQT010000107.1"/>
</dbReference>
<accession>A0A1V1I1M2</accession>
<gene>
    <name evidence="7" type="ORF">CRIB_1410</name>
</gene>
<dbReference type="Gene3D" id="1.10.357.10">
    <property type="entry name" value="Tetracycline Repressor, domain 2"/>
    <property type="match status" value="1"/>
</dbReference>
<dbReference type="GeneID" id="82205445"/>
<evidence type="ECO:0000256" key="1">
    <source>
        <dbReference type="ARBA" id="ARBA00022491"/>
    </source>
</evidence>
<name>A0A1V1I1M2_9FIRM</name>
<dbReference type="SUPFAM" id="SSF48498">
    <property type="entry name" value="Tetracyclin repressor-like, C-terminal domain"/>
    <property type="match status" value="1"/>
</dbReference>
<dbReference type="Pfam" id="PF00440">
    <property type="entry name" value="TetR_N"/>
    <property type="match status" value="1"/>
</dbReference>
<dbReference type="Proteomes" id="UP000245622">
    <property type="component" value="Chromosome 1"/>
</dbReference>
<evidence type="ECO:0000256" key="2">
    <source>
        <dbReference type="ARBA" id="ARBA00023015"/>
    </source>
</evidence>
<keyword evidence="8" id="KW-1185">Reference proteome</keyword>
<proteinExistence type="predicted"/>
<evidence type="ECO:0000313" key="7">
    <source>
        <dbReference type="EMBL" id="CED94019.1"/>
    </source>
</evidence>
<feature type="domain" description="HTH tetR-type" evidence="6">
    <location>
        <begin position="4"/>
        <end position="64"/>
    </location>
</feature>
<sequence>MKQNNMKETILSAATDLIIKQGIKNTSLADIAKATNISKGTLYYHYSSKNDLICAIADMHLEAITKSVLDCVYGIGTDDDSVNMVNLIMEKISSIEGRGRIHMYLLCEAITENNTLRESIKVKYFEWRNTLKQEISKAVKDNTDAEALSFLLVAVVDGLVVQGILKSETIPYERIASFLLKSWL</sequence>
<dbReference type="AlphaFoldDB" id="A0A1V1I1M2"/>
<reference evidence="7 8" key="1">
    <citation type="submission" date="2014-04" db="EMBL/GenBank/DDBJ databases">
        <authorList>
            <person name="Hornung B.V."/>
        </authorList>
    </citation>
    <scope>NUCLEOTIDE SEQUENCE [LARGE SCALE GENOMIC DNA]</scope>
    <source>
        <strain evidence="7 8">CRIB</strain>
    </source>
</reference>
<evidence type="ECO:0000313" key="8">
    <source>
        <dbReference type="Proteomes" id="UP000245622"/>
    </source>
</evidence>
<dbReference type="PROSITE" id="PS50977">
    <property type="entry name" value="HTH_TETR_2"/>
    <property type="match status" value="1"/>
</dbReference>
<feature type="DNA-binding region" description="H-T-H motif" evidence="5">
    <location>
        <begin position="27"/>
        <end position="46"/>
    </location>
</feature>
<dbReference type="Pfam" id="PF13977">
    <property type="entry name" value="TetR_C_6"/>
    <property type="match status" value="1"/>
</dbReference>
<dbReference type="InterPro" id="IPR036271">
    <property type="entry name" value="Tet_transcr_reg_TetR-rel_C_sf"/>
</dbReference>
<keyword evidence="2" id="KW-0805">Transcription regulation</keyword>
<dbReference type="InterPro" id="IPR001647">
    <property type="entry name" value="HTH_TetR"/>
</dbReference>
<keyword evidence="3 5" id="KW-0238">DNA-binding</keyword>
<dbReference type="EMBL" id="LN555523">
    <property type="protein sequence ID" value="CED94019.1"/>
    <property type="molecule type" value="Genomic_DNA"/>
</dbReference>